<comment type="caution">
    <text evidence="3">The sequence shown here is derived from an EMBL/GenBank/DDBJ whole genome shotgun (WGS) entry which is preliminary data.</text>
</comment>
<dbReference type="STRING" id="1678637.AC230_19760"/>
<name>A0A0K9XBD7_9ACTN</name>
<evidence type="ECO:0000313" key="4">
    <source>
        <dbReference type="Proteomes" id="UP000037288"/>
    </source>
</evidence>
<dbReference type="CDD" id="cd06974">
    <property type="entry name" value="TerD_like"/>
    <property type="match status" value="1"/>
</dbReference>
<dbReference type="PANTHER" id="PTHR32097">
    <property type="entry name" value="CAMP-BINDING PROTEIN 1-RELATED"/>
    <property type="match status" value="1"/>
</dbReference>
<organism evidence="3 4">
    <name type="scientific">Streptomyces caatingaensis</name>
    <dbReference type="NCBI Taxonomy" id="1678637"/>
    <lineage>
        <taxon>Bacteria</taxon>
        <taxon>Bacillati</taxon>
        <taxon>Actinomycetota</taxon>
        <taxon>Actinomycetes</taxon>
        <taxon>Kitasatosporales</taxon>
        <taxon>Streptomycetaceae</taxon>
        <taxon>Streptomyces</taxon>
    </lineage>
</organism>
<accession>A0A0K9XBD7</accession>
<evidence type="ECO:0000256" key="1">
    <source>
        <dbReference type="ARBA" id="ARBA00008775"/>
    </source>
</evidence>
<dbReference type="InterPro" id="IPR051324">
    <property type="entry name" value="Stress/Tellurium_Resist"/>
</dbReference>
<comment type="similarity">
    <text evidence="1">Belongs to the CAPAB/TerDEXZ family.</text>
</comment>
<keyword evidence="4" id="KW-1185">Reference proteome</keyword>
<evidence type="ECO:0000259" key="2">
    <source>
        <dbReference type="Pfam" id="PF02342"/>
    </source>
</evidence>
<gene>
    <name evidence="3" type="ORF">AC230_19760</name>
</gene>
<dbReference type="RefSeq" id="WP_049717612.1">
    <property type="nucleotide sequence ID" value="NZ_LFXA01000013.1"/>
</dbReference>
<protein>
    <submittedName>
        <fullName evidence="3">TerD-family protein</fullName>
    </submittedName>
</protein>
<sequence length="178" mass="18572">MGGTGGFGKGIDTAQARLKWNPAPLGATPHDLDLIVAVHATGDPHGAPVQLVHFGRRSTDGTVSLNRDSRTGQGLGWDEVMTLELSRMPDTSGRVVVGAAIQQPGGTTVRFADVADPRAQITAGYDVLAEQDFAAVGGATAATVGEFLRDAAGLWTFRPLLRGFDTDPVTFARTMGSV</sequence>
<dbReference type="OrthoDB" id="3851702at2"/>
<evidence type="ECO:0000313" key="3">
    <source>
        <dbReference type="EMBL" id="KNB50709.1"/>
    </source>
</evidence>
<dbReference type="PATRIC" id="fig|1678637.3.peg.4230"/>
<reference evidence="4" key="1">
    <citation type="submission" date="2015-07" db="EMBL/GenBank/DDBJ databases">
        <title>Draft genome sequence of Streptomyces sp. CMAA 1322, a bacterium isolated from Caatinga biome, from dry forest semiarid of Brazil.</title>
        <authorList>
            <person name="Santos S.N."/>
            <person name="Gacesa R."/>
            <person name="Taketani R.G."/>
            <person name="Long P.F."/>
            <person name="Melo I.S."/>
        </authorList>
    </citation>
    <scope>NUCLEOTIDE SEQUENCE [LARGE SCALE GENOMIC DNA]</scope>
    <source>
        <strain evidence="4">CMAA 1322</strain>
    </source>
</reference>
<dbReference type="Pfam" id="PF02342">
    <property type="entry name" value="TerD"/>
    <property type="match status" value="1"/>
</dbReference>
<dbReference type="PANTHER" id="PTHR32097:SF4">
    <property type="entry name" value="GENERAL STRESS PROTEIN 16U"/>
    <property type="match status" value="1"/>
</dbReference>
<dbReference type="InterPro" id="IPR003325">
    <property type="entry name" value="TerD"/>
</dbReference>
<dbReference type="Proteomes" id="UP000037288">
    <property type="component" value="Unassembled WGS sequence"/>
</dbReference>
<dbReference type="Gene3D" id="2.60.60.30">
    <property type="entry name" value="sav2460 like domains"/>
    <property type="match status" value="1"/>
</dbReference>
<dbReference type="EMBL" id="LFXA01000013">
    <property type="protein sequence ID" value="KNB50709.1"/>
    <property type="molecule type" value="Genomic_DNA"/>
</dbReference>
<proteinExistence type="inferred from homology"/>
<dbReference type="AlphaFoldDB" id="A0A0K9XBD7"/>
<feature type="domain" description="TerD" evidence="2">
    <location>
        <begin position="11"/>
        <end position="167"/>
    </location>
</feature>